<dbReference type="InterPro" id="IPR014016">
    <property type="entry name" value="UvrD-like_ATP-bd"/>
</dbReference>
<dbReference type="Gene3D" id="1.10.10.160">
    <property type="match status" value="1"/>
</dbReference>
<dbReference type="CDD" id="cd17932">
    <property type="entry name" value="DEXQc_UvrD"/>
    <property type="match status" value="1"/>
</dbReference>
<dbReference type="InterPro" id="IPR014017">
    <property type="entry name" value="DNA_helicase_UvrD-like_C"/>
</dbReference>
<dbReference type="SUPFAM" id="SSF52540">
    <property type="entry name" value="P-loop containing nucleoside triphosphate hydrolases"/>
    <property type="match status" value="1"/>
</dbReference>
<keyword evidence="10" id="KW-0234">DNA repair</keyword>
<evidence type="ECO:0000259" key="16">
    <source>
        <dbReference type="PROSITE" id="PS51198"/>
    </source>
</evidence>
<keyword evidence="9" id="KW-0238">DNA-binding</keyword>
<dbReference type="GO" id="GO:0003677">
    <property type="term" value="F:DNA binding"/>
    <property type="evidence" value="ECO:0007669"/>
    <property type="project" value="UniProtKB-KW"/>
</dbReference>
<dbReference type="Gene3D" id="1.10.486.10">
    <property type="entry name" value="PCRA, domain 4"/>
    <property type="match status" value="1"/>
</dbReference>
<keyword evidence="4" id="KW-0227">DNA damage</keyword>
<dbReference type="PROSITE" id="PS51198">
    <property type="entry name" value="UVRD_HELICASE_ATP_BIND"/>
    <property type="match status" value="1"/>
</dbReference>
<gene>
    <name evidence="18" type="ORF">ACD_4C00467G0002</name>
</gene>
<dbReference type="EC" id="5.6.2.4" evidence="13"/>
<feature type="binding site" evidence="15">
    <location>
        <begin position="33"/>
        <end position="40"/>
    </location>
    <ligand>
        <name>ATP</name>
        <dbReference type="ChEBI" id="CHEBI:30616"/>
    </ligand>
</feature>
<keyword evidence="3 15" id="KW-0547">Nucleotide-binding</keyword>
<proteinExistence type="inferred from homology"/>
<keyword evidence="7" id="KW-0269">Exonuclease</keyword>
<accession>K2FT04</accession>
<dbReference type="AlphaFoldDB" id="K2FT04"/>
<evidence type="ECO:0000256" key="10">
    <source>
        <dbReference type="ARBA" id="ARBA00023204"/>
    </source>
</evidence>
<evidence type="ECO:0000256" key="13">
    <source>
        <dbReference type="ARBA" id="ARBA00034808"/>
    </source>
</evidence>
<evidence type="ECO:0000256" key="7">
    <source>
        <dbReference type="ARBA" id="ARBA00022839"/>
    </source>
</evidence>
<dbReference type="Gene3D" id="3.90.320.10">
    <property type="match status" value="1"/>
</dbReference>
<evidence type="ECO:0000256" key="6">
    <source>
        <dbReference type="ARBA" id="ARBA00022806"/>
    </source>
</evidence>
<dbReference type="InterPro" id="IPR027417">
    <property type="entry name" value="P-loop_NTPase"/>
</dbReference>
<feature type="domain" description="UvrD-like helicase ATP-binding" evidence="16">
    <location>
        <begin position="12"/>
        <end position="329"/>
    </location>
</feature>
<evidence type="ECO:0000313" key="18">
    <source>
        <dbReference type="EMBL" id="EKE26018.1"/>
    </source>
</evidence>
<evidence type="ECO:0000256" key="9">
    <source>
        <dbReference type="ARBA" id="ARBA00023125"/>
    </source>
</evidence>
<evidence type="ECO:0000256" key="4">
    <source>
        <dbReference type="ARBA" id="ARBA00022763"/>
    </source>
</evidence>
<dbReference type="Gene3D" id="3.40.50.300">
    <property type="entry name" value="P-loop containing nucleotide triphosphate hydrolases"/>
    <property type="match status" value="2"/>
</dbReference>
<evidence type="ECO:0000256" key="8">
    <source>
        <dbReference type="ARBA" id="ARBA00022840"/>
    </source>
</evidence>
<keyword evidence="6 15" id="KW-0347">Helicase</keyword>
<dbReference type="InterPro" id="IPR038726">
    <property type="entry name" value="PDDEXK_AddAB-type"/>
</dbReference>
<organism evidence="18">
    <name type="scientific">uncultured bacterium</name>
    <name type="common">gcode 4</name>
    <dbReference type="NCBI Taxonomy" id="1234023"/>
    <lineage>
        <taxon>Bacteria</taxon>
        <taxon>environmental samples</taxon>
    </lineage>
</organism>
<dbReference type="PROSITE" id="PS51217">
    <property type="entry name" value="UVRD_HELICASE_CTER"/>
    <property type="match status" value="1"/>
</dbReference>
<dbReference type="Pfam" id="PF12705">
    <property type="entry name" value="PDDEXK_1"/>
    <property type="match status" value="1"/>
</dbReference>
<evidence type="ECO:0000256" key="14">
    <source>
        <dbReference type="ARBA" id="ARBA00048988"/>
    </source>
</evidence>
<evidence type="ECO:0000256" key="3">
    <source>
        <dbReference type="ARBA" id="ARBA00022741"/>
    </source>
</evidence>
<dbReference type="GO" id="GO:0000725">
    <property type="term" value="P:recombinational repair"/>
    <property type="evidence" value="ECO:0007669"/>
    <property type="project" value="TreeGrafter"/>
</dbReference>
<dbReference type="PANTHER" id="PTHR11070">
    <property type="entry name" value="UVRD / RECB / PCRA DNA HELICASE FAMILY MEMBER"/>
    <property type="match status" value="1"/>
</dbReference>
<keyword evidence="11" id="KW-0413">Isomerase</keyword>
<dbReference type="InterPro" id="IPR000212">
    <property type="entry name" value="DNA_helicase_UvrD/REP"/>
</dbReference>
<protein>
    <recommendedName>
        <fullName evidence="13">DNA 3'-5' helicase</fullName>
        <ecNumber evidence="13">5.6.2.4</ecNumber>
    </recommendedName>
</protein>
<dbReference type="InterPro" id="IPR013986">
    <property type="entry name" value="DExx_box_DNA_helicase_dom_sf"/>
</dbReference>
<comment type="catalytic activity">
    <reaction evidence="14">
        <text>ATP + H2O = ADP + phosphate + H(+)</text>
        <dbReference type="Rhea" id="RHEA:13065"/>
        <dbReference type="ChEBI" id="CHEBI:15377"/>
        <dbReference type="ChEBI" id="CHEBI:15378"/>
        <dbReference type="ChEBI" id="CHEBI:30616"/>
        <dbReference type="ChEBI" id="CHEBI:43474"/>
        <dbReference type="ChEBI" id="CHEBI:456216"/>
        <dbReference type="EC" id="5.6.2.4"/>
    </reaction>
</comment>
<evidence type="ECO:0000256" key="5">
    <source>
        <dbReference type="ARBA" id="ARBA00022801"/>
    </source>
</evidence>
<keyword evidence="2" id="KW-0540">Nuclease</keyword>
<dbReference type="GO" id="GO:0004527">
    <property type="term" value="F:exonuclease activity"/>
    <property type="evidence" value="ECO:0007669"/>
    <property type="project" value="UniProtKB-KW"/>
</dbReference>
<feature type="domain" description="UvrD-like helicase C-terminal" evidence="17">
    <location>
        <begin position="330"/>
        <end position="640"/>
    </location>
</feature>
<dbReference type="GO" id="GO:0005524">
    <property type="term" value="F:ATP binding"/>
    <property type="evidence" value="ECO:0007669"/>
    <property type="project" value="UniProtKB-UniRule"/>
</dbReference>
<keyword evidence="8 15" id="KW-0067">ATP-binding</keyword>
<evidence type="ECO:0000256" key="12">
    <source>
        <dbReference type="ARBA" id="ARBA00034617"/>
    </source>
</evidence>
<evidence type="ECO:0000256" key="2">
    <source>
        <dbReference type="ARBA" id="ARBA00022722"/>
    </source>
</evidence>
<dbReference type="PANTHER" id="PTHR11070:SF2">
    <property type="entry name" value="ATP-DEPENDENT DNA HELICASE SRS2"/>
    <property type="match status" value="1"/>
</dbReference>
<dbReference type="Pfam" id="PF00580">
    <property type="entry name" value="UvrD-helicase"/>
    <property type="match status" value="1"/>
</dbReference>
<name>K2FT04_9BACT</name>
<comment type="similarity">
    <text evidence="1">Belongs to the helicase family. UvrD subfamily.</text>
</comment>
<comment type="caution">
    <text evidence="18">The sequence shown here is derived from an EMBL/GenBank/DDBJ whole genome shotgun (WGS) entry which is preliminary data.</text>
</comment>
<dbReference type="InterPro" id="IPR011604">
    <property type="entry name" value="PDDEXK-like_dom_sf"/>
</dbReference>
<reference evidence="18" key="1">
    <citation type="journal article" date="2012" name="Science">
        <title>Fermentation, hydrogen, and sulfur metabolism in multiple uncultivated bacterial phyla.</title>
        <authorList>
            <person name="Wrighton K.C."/>
            <person name="Thomas B.C."/>
            <person name="Sharon I."/>
            <person name="Miller C.S."/>
            <person name="Castelle C.J."/>
            <person name="VerBerkmoes N.C."/>
            <person name="Wilkins M.J."/>
            <person name="Hettich R.L."/>
            <person name="Lipton M.S."/>
            <person name="Williams K.H."/>
            <person name="Long P.E."/>
            <person name="Banfield J.F."/>
        </authorList>
    </citation>
    <scope>NUCLEOTIDE SEQUENCE [LARGE SCALE GENOMIC DNA]</scope>
</reference>
<dbReference type="GO" id="GO:0043138">
    <property type="term" value="F:3'-5' DNA helicase activity"/>
    <property type="evidence" value="ECO:0007669"/>
    <property type="project" value="UniProtKB-EC"/>
</dbReference>
<keyword evidence="5 15" id="KW-0378">Hydrolase</keyword>
<dbReference type="Pfam" id="PF13361">
    <property type="entry name" value="UvrD_C"/>
    <property type="match status" value="1"/>
</dbReference>
<evidence type="ECO:0000259" key="17">
    <source>
        <dbReference type="PROSITE" id="PS51217"/>
    </source>
</evidence>
<dbReference type="EMBL" id="AMFJ01000983">
    <property type="protein sequence ID" value="EKE26018.1"/>
    <property type="molecule type" value="Genomic_DNA"/>
</dbReference>
<evidence type="ECO:0000256" key="1">
    <source>
        <dbReference type="ARBA" id="ARBA00009922"/>
    </source>
</evidence>
<comment type="catalytic activity">
    <reaction evidence="12">
        <text>Couples ATP hydrolysis with the unwinding of duplex DNA by translocating in the 3'-5' direction.</text>
        <dbReference type="EC" id="5.6.2.4"/>
    </reaction>
</comment>
<sequence>MQDNSKFDKAYDSLNEAQKSAVDTIYGPLMVIAWPGSWKTQIISLRAANIILKTWIDPSNILITTFTEAGIISIKKRLSQIIWSDSYKINVCTIHSFCNDIISTFPEKFLQYRAIRPIDDVEKIEIFEGILDDSEYSLIKSEYDPYFYIRSIIDNIGKLKQEWISPHQFEQIINRQKTDYEEELSEIDPKLKKYENTRLSQEKHIGKLIELNDVYKKYLDILKNKGLYDFVDMIDFVLKALRTDENLRFHYALQYQFIMVDEYQDTNNAQNEIIDLILSAWDDKNIMTVWDDDQSIYRFQWANLENMLHFSKKYEATKFVVLTENYRSTQNILDLALKSISNNKSRISNFIPWISKKLNSNSLEDIEPKFFWYKNDIIEKTAILEKIKELLRLGISEDEIAVILRTNREVEQWTEFFHQNWLWVESKVKSNILKSKYINLILDLVYVCGNPHDDEKLINVARSFLSNIEKVDILCLLKKLNSLNYVRKNKIKLFDLLGSNEYLETIIKDDNEVQQAIFECDIYSDFTKLSNYSAIKDFSSCIINCQKELSVNFYSFFKHVIEIFGVIEIIERDWDFWDLEDLFTFLNLVKSWVEKDKNMNFEKFFKKISYFFKYNLIIPRNIINENNCGIQVLTAHQSKWLEYNTVFVPWLYHGNWGWRRVNELIKLPFWVVWSSISESVVEDSWEEERRLFYVAITRAKKNLFLSMPEWIENKPKLQSEFLQELGLKSEIIWEYDIQSIVKNQFKFNSISNSLSEKEELFLKNFLQNYKFSPSDLNKFLESPLLFLKDTVFKYPFKDNEFTIFWKVYHKTLENFYLEYKKNLLNPWKEFLENNFSRLLAREILSPEESQRLKEKWSNWLSWWFDSKSDIELPVELEYDFRSKNIVFENIPLTWKIDKIELIDDGKVSLVDYKTWKIKTLNEIKWLTQSQDKKYFRQLLFYKLMFSLDSKLSSKYQVESLAIEFVEWKNWKYSTVYLDYTEEDIEILKNEIIESWKKINDINFWKDILK</sequence>
<evidence type="ECO:0000256" key="15">
    <source>
        <dbReference type="PROSITE-ProRule" id="PRU00560"/>
    </source>
</evidence>
<evidence type="ECO:0000256" key="11">
    <source>
        <dbReference type="ARBA" id="ARBA00023235"/>
    </source>
</evidence>